<comment type="caution">
    <text evidence="3">The sequence shown here is derived from an EMBL/GenBank/DDBJ whole genome shotgun (WGS) entry which is preliminary data.</text>
</comment>
<evidence type="ECO:0000259" key="2">
    <source>
        <dbReference type="Pfam" id="PF00892"/>
    </source>
</evidence>
<protein>
    <submittedName>
        <fullName evidence="3">DMT family transporter</fullName>
    </submittedName>
</protein>
<feature type="domain" description="EamA" evidence="2">
    <location>
        <begin position="156"/>
        <end position="289"/>
    </location>
</feature>
<proteinExistence type="predicted"/>
<dbReference type="GO" id="GO:0016020">
    <property type="term" value="C:membrane"/>
    <property type="evidence" value="ECO:0007669"/>
    <property type="project" value="InterPro"/>
</dbReference>
<dbReference type="EMBL" id="DTAU01000143">
    <property type="protein sequence ID" value="HFQ79524.1"/>
    <property type="molecule type" value="Genomic_DNA"/>
</dbReference>
<dbReference type="PANTHER" id="PTHR22911:SF76">
    <property type="entry name" value="EAMA DOMAIN-CONTAINING PROTEIN"/>
    <property type="match status" value="1"/>
</dbReference>
<dbReference type="PANTHER" id="PTHR22911">
    <property type="entry name" value="ACYL-MALONYL CONDENSING ENZYME-RELATED"/>
    <property type="match status" value="1"/>
</dbReference>
<evidence type="ECO:0000313" key="3">
    <source>
        <dbReference type="EMBL" id="HFQ79524.1"/>
    </source>
</evidence>
<keyword evidence="1" id="KW-0812">Transmembrane</keyword>
<feature type="transmembrane region" description="Helical" evidence="1">
    <location>
        <begin position="272"/>
        <end position="289"/>
    </location>
</feature>
<feature type="transmembrane region" description="Helical" evidence="1">
    <location>
        <begin position="72"/>
        <end position="90"/>
    </location>
</feature>
<feature type="transmembrane region" description="Helical" evidence="1">
    <location>
        <begin position="96"/>
        <end position="119"/>
    </location>
</feature>
<feature type="transmembrane region" description="Helical" evidence="1">
    <location>
        <begin position="217"/>
        <end position="239"/>
    </location>
</feature>
<organism evidence="3">
    <name type="scientific">Ignisphaera aggregans</name>
    <dbReference type="NCBI Taxonomy" id="334771"/>
    <lineage>
        <taxon>Archaea</taxon>
        <taxon>Thermoproteota</taxon>
        <taxon>Thermoprotei</taxon>
        <taxon>Desulfurococcales</taxon>
        <taxon>Desulfurococcaceae</taxon>
        <taxon>Ignisphaera</taxon>
    </lineage>
</organism>
<keyword evidence="1" id="KW-1133">Transmembrane helix</keyword>
<evidence type="ECO:0000256" key="1">
    <source>
        <dbReference type="SAM" id="Phobius"/>
    </source>
</evidence>
<feature type="transmembrane region" description="Helical" evidence="1">
    <location>
        <begin position="126"/>
        <end position="144"/>
    </location>
</feature>
<dbReference type="AlphaFoldDB" id="A0A832EQK5"/>
<reference evidence="3" key="1">
    <citation type="journal article" date="2020" name="mSystems">
        <title>Genome- and Community-Level Interaction Insights into Carbon Utilization and Element Cycling Functions of Hydrothermarchaeota in Hydrothermal Sediment.</title>
        <authorList>
            <person name="Zhou Z."/>
            <person name="Liu Y."/>
            <person name="Xu W."/>
            <person name="Pan J."/>
            <person name="Luo Z.H."/>
            <person name="Li M."/>
        </authorList>
    </citation>
    <scope>NUCLEOTIDE SEQUENCE</scope>
    <source>
        <strain evidence="3">SpSt-629</strain>
    </source>
</reference>
<dbReference type="InterPro" id="IPR000620">
    <property type="entry name" value="EamA_dom"/>
</dbReference>
<dbReference type="SUPFAM" id="SSF103481">
    <property type="entry name" value="Multidrug resistance efflux transporter EmrE"/>
    <property type="match status" value="1"/>
</dbReference>
<feature type="transmembrane region" description="Helical" evidence="1">
    <location>
        <begin position="246"/>
        <end position="266"/>
    </location>
</feature>
<accession>A0A832EQK5</accession>
<feature type="transmembrane region" description="Helical" evidence="1">
    <location>
        <begin position="12"/>
        <end position="30"/>
    </location>
</feature>
<gene>
    <name evidence="3" type="ORF">ENT99_07515</name>
</gene>
<feature type="transmembrane region" description="Helical" evidence="1">
    <location>
        <begin position="42"/>
        <end position="60"/>
    </location>
</feature>
<keyword evidence="1" id="KW-0472">Membrane</keyword>
<name>A0A832EQK5_9CREN</name>
<sequence length="292" mass="32282">MVSRDGVEIPFCHVLLYIISILSIGSASILVKLSNASGVACAFWRLSISSIVLGIIYGLWRRGRKRLCGREVVLLLVSSSSLALHLILWMESLFRLPIAVSVTIVVAYPLHLSIAYTVYEKSISHLPTLLGSIIGFLGILMLFRDAFTSATIDIVGVVQSFSASIFAALYFHIGRVLRRSMDLELYTASVYGIGASVVLLYSIFVEENVLSYIPSSWMWFLMLAIIPTIGGHTVMNYLLKFYRSSTVASIALTEPVVATILASTILREPIEFVYLIALTKVLIGLYIVIRYS</sequence>
<dbReference type="Pfam" id="PF00892">
    <property type="entry name" value="EamA"/>
    <property type="match status" value="1"/>
</dbReference>
<dbReference type="InterPro" id="IPR037185">
    <property type="entry name" value="EmrE-like"/>
</dbReference>
<feature type="transmembrane region" description="Helical" evidence="1">
    <location>
        <begin position="185"/>
        <end position="205"/>
    </location>
</feature>
<feature type="transmembrane region" description="Helical" evidence="1">
    <location>
        <begin position="150"/>
        <end position="173"/>
    </location>
</feature>